<dbReference type="PANTHER" id="PTHR22929:SF0">
    <property type="entry name" value="TRANSCRIPTION FACTOR TFIIIB COMPONENT B'' HOMOLOG"/>
    <property type="match status" value="1"/>
</dbReference>
<feature type="region of interest" description="Disordered" evidence="1">
    <location>
        <begin position="390"/>
        <end position="410"/>
    </location>
</feature>
<dbReference type="SMART" id="SM00717">
    <property type="entry name" value="SANT"/>
    <property type="match status" value="1"/>
</dbReference>
<feature type="compositionally biased region" description="Acidic residues" evidence="1">
    <location>
        <begin position="577"/>
        <end position="589"/>
    </location>
</feature>
<organism evidence="3 4">
    <name type="scientific">Brassica cretica</name>
    <name type="common">Mustard</name>
    <dbReference type="NCBI Taxonomy" id="69181"/>
    <lineage>
        <taxon>Eukaryota</taxon>
        <taxon>Viridiplantae</taxon>
        <taxon>Streptophyta</taxon>
        <taxon>Embryophyta</taxon>
        <taxon>Tracheophyta</taxon>
        <taxon>Spermatophyta</taxon>
        <taxon>Magnoliopsida</taxon>
        <taxon>eudicotyledons</taxon>
        <taxon>Gunneridae</taxon>
        <taxon>Pentapetalae</taxon>
        <taxon>rosids</taxon>
        <taxon>malvids</taxon>
        <taxon>Brassicales</taxon>
        <taxon>Brassicaceae</taxon>
        <taxon>Brassiceae</taxon>
        <taxon>Brassica</taxon>
    </lineage>
</organism>
<feature type="compositionally biased region" description="Basic and acidic residues" evidence="1">
    <location>
        <begin position="282"/>
        <end position="291"/>
    </location>
</feature>
<accession>A0ABQ7E0C1</accession>
<dbReference type="EMBL" id="QGKV02000299">
    <property type="protein sequence ID" value="KAF3590221.1"/>
    <property type="molecule type" value="Genomic_DNA"/>
</dbReference>
<feature type="region of interest" description="Disordered" evidence="1">
    <location>
        <begin position="280"/>
        <end position="357"/>
    </location>
</feature>
<feature type="domain" description="Myb-like" evidence="2">
    <location>
        <begin position="452"/>
        <end position="500"/>
    </location>
</feature>
<dbReference type="Pfam" id="PF15963">
    <property type="entry name" value="Myb_DNA-bind_7"/>
    <property type="match status" value="1"/>
</dbReference>
<feature type="region of interest" description="Disordered" evidence="1">
    <location>
        <begin position="170"/>
        <end position="197"/>
    </location>
</feature>
<keyword evidence="4" id="KW-1185">Reference proteome</keyword>
<dbReference type="Proteomes" id="UP000266723">
    <property type="component" value="Unassembled WGS sequence"/>
</dbReference>
<gene>
    <name evidence="3" type="ORF">DY000_02028164</name>
</gene>
<feature type="region of interest" description="Disordered" evidence="1">
    <location>
        <begin position="87"/>
        <end position="106"/>
    </location>
</feature>
<dbReference type="SUPFAM" id="SSF46689">
    <property type="entry name" value="Homeodomain-like"/>
    <property type="match status" value="1"/>
</dbReference>
<name>A0ABQ7E0C1_BRACR</name>
<comment type="caution">
    <text evidence="3">The sequence shown here is derived from an EMBL/GenBank/DDBJ whole genome shotgun (WGS) entry which is preliminary data.</text>
</comment>
<reference evidence="3 4" key="1">
    <citation type="journal article" date="2020" name="BMC Genomics">
        <title>Intraspecific diversification of the crop wild relative Brassica cretica Lam. using demographic model selection.</title>
        <authorList>
            <person name="Kioukis A."/>
            <person name="Michalopoulou V.A."/>
            <person name="Briers L."/>
            <person name="Pirintsos S."/>
            <person name="Studholme D.J."/>
            <person name="Pavlidis P."/>
            <person name="Sarris P.F."/>
        </authorList>
    </citation>
    <scope>NUCLEOTIDE SEQUENCE [LARGE SCALE GENOMIC DNA]</scope>
    <source>
        <strain evidence="4">cv. PFS-1207/04</strain>
    </source>
</reference>
<evidence type="ECO:0000313" key="4">
    <source>
        <dbReference type="Proteomes" id="UP000266723"/>
    </source>
</evidence>
<dbReference type="InterPro" id="IPR009057">
    <property type="entry name" value="Homeodomain-like_sf"/>
</dbReference>
<feature type="compositionally biased region" description="Basic and acidic residues" evidence="1">
    <location>
        <begin position="323"/>
        <end position="333"/>
    </location>
</feature>
<evidence type="ECO:0000313" key="3">
    <source>
        <dbReference type="EMBL" id="KAF3590221.1"/>
    </source>
</evidence>
<dbReference type="InterPro" id="IPR001005">
    <property type="entry name" value="SANT/Myb"/>
</dbReference>
<feature type="compositionally biased region" description="Basic residues" evidence="1">
    <location>
        <begin position="340"/>
        <end position="352"/>
    </location>
</feature>
<dbReference type="PANTHER" id="PTHR22929">
    <property type="entry name" value="RNA POLYMERASE III TRANSCRIPTION INITIATION FACTOR B"/>
    <property type="match status" value="1"/>
</dbReference>
<proteinExistence type="predicted"/>
<evidence type="ECO:0000259" key="2">
    <source>
        <dbReference type="SMART" id="SM00717"/>
    </source>
</evidence>
<feature type="region of interest" description="Disordered" evidence="1">
    <location>
        <begin position="530"/>
        <end position="597"/>
    </location>
</feature>
<evidence type="ECO:0000256" key="1">
    <source>
        <dbReference type="SAM" id="MobiDB-lite"/>
    </source>
</evidence>
<feature type="compositionally biased region" description="Basic and acidic residues" evidence="1">
    <location>
        <begin position="304"/>
        <end position="314"/>
    </location>
</feature>
<sequence>MTFSKSISSPCFSLSLFIFTPKTLILSRLRISEFSFLLATPSAVKLPPFFHSLSLHVAVESICQMDLDFDDQPAAPAGIARAGAKFIPKGRPQPKKKQLSLSTSQPTTLSTLLPSEMLSATQSQDPVSLDDVSTIVPDSGLIDQSTVGTISKENVFSEGLSVLRPCSNVNSERKKCDNGTEAAPANPPDDPKSLDSATFGDFVTQSMQTGEEECHWNMETLNIIQEEGITAAYEQHSGKIQPKPRLQDAVIEEPESHYSVDYPTAANQSKVMVTVTNTVPGGEEHEDHVIGEEGNGLGTTVEEEATRSGRESKKGKSKRDRKQKTTSEEEPNKSSETPQKKKFKHSSRRKRNRTLEKELLETPDDEIKFLPIKDMLRLVEYREWMEKKEAKGAPVVPPTQESNTNASEDNHYYSQGFDAEDEFGMVETENQENNVVKPDSPVNYQTYMKKTPRTRWSKQDTELFYERIQEFGGNLSMVQQLFPDRTCQQIKLKFKLEERRNPLKLNDALSTRSKHITHFHTLIKKLLQQEAAAEREAGDGEEAETTTDVPENEETGDGVAGVKEQDGGDIENNGRDECEDNEGDDDDEFWNSYKSDM</sequence>
<dbReference type="InterPro" id="IPR039467">
    <property type="entry name" value="TFIIIB_B''_Myb"/>
</dbReference>
<feature type="compositionally biased region" description="Acidic residues" evidence="1">
    <location>
        <begin position="539"/>
        <end position="556"/>
    </location>
</feature>
<dbReference type="CDD" id="cd00167">
    <property type="entry name" value="SANT"/>
    <property type="match status" value="1"/>
</dbReference>
<protein>
    <recommendedName>
        <fullName evidence="2">Myb-like domain-containing protein</fullName>
    </recommendedName>
</protein>